<dbReference type="PRINTS" id="PR00095">
    <property type="entry name" value="ANTSNTHASEI"/>
</dbReference>
<dbReference type="Gene3D" id="3.60.120.10">
    <property type="entry name" value="Anthranilate synthase"/>
    <property type="match status" value="1"/>
</dbReference>
<dbReference type="Pfam" id="PF00425">
    <property type="entry name" value="Chorismate_bind"/>
    <property type="match status" value="1"/>
</dbReference>
<reference evidence="3" key="1">
    <citation type="submission" date="2016-09" db="EMBL/GenBank/DDBJ databases">
        <authorList>
            <person name="Varghese N."/>
            <person name="Submissions S."/>
        </authorList>
    </citation>
    <scope>NUCLEOTIDE SEQUENCE [LARGE SCALE GENOMIC DNA]</scope>
    <source>
        <strain evidence="3">ANC 3699</strain>
    </source>
</reference>
<dbReference type="Proteomes" id="UP000242317">
    <property type="component" value="Unassembled WGS sequence"/>
</dbReference>
<sequence>MFTAFIVQFQTVNCHSSYTFSTLIERLHHYRGFCFLQDDGQPFFAILPKRLLCASTQICQIRQADLSYLDQPLLDADLHAFVNFTANTPPTASPLRFRGGYICFFSYDFVSTQQLSHIDCSNHNRPTALLGEYDIFIQKVDEQWTLYFDASLDDCELLQFLILDLQHPPPMQENIPFQLKHPVQARWTKSDYANAFEQVQDYLHAGDCYQINLTQEFQSVVQSGRLLQLLPELLELSQAPFAGYIAHDDFELLSCSPELFIEFQADRLIRTRPIKGTLPRDKDVEIDQANRQRLAQSEKDQAENLMIVDLLRNDLSVFAETGSVKTPKLFEVESFAQVHHLVSEIQARLKPEINPLKMLLQALPGGSITGAPKIRAMQIIEELESNARGAYCGSLGYFNFDGTGRFNILIRSLQRYGDALSIWAGGGITVASKVDAEYQECLDKVSALLEFINQFTNTSSI</sequence>
<dbReference type="GO" id="GO:0000162">
    <property type="term" value="P:L-tryptophan biosynthetic process"/>
    <property type="evidence" value="ECO:0007669"/>
    <property type="project" value="TreeGrafter"/>
</dbReference>
<accession>A0A1G6J182</accession>
<dbReference type="InterPro" id="IPR015890">
    <property type="entry name" value="Chorismate_C"/>
</dbReference>
<dbReference type="SUPFAM" id="SSF56322">
    <property type="entry name" value="ADC synthase"/>
    <property type="match status" value="1"/>
</dbReference>
<keyword evidence="3" id="KW-1185">Reference proteome</keyword>
<dbReference type="PANTHER" id="PTHR11236:SF50">
    <property type="entry name" value="AMINODEOXYCHORISMATE SYNTHASE COMPONENT 1"/>
    <property type="match status" value="1"/>
</dbReference>
<feature type="domain" description="Chorismate-utilising enzyme C-terminal" evidence="1">
    <location>
        <begin position="189"/>
        <end position="444"/>
    </location>
</feature>
<dbReference type="InterPro" id="IPR019999">
    <property type="entry name" value="Anth_synth_I-like"/>
</dbReference>
<evidence type="ECO:0000313" key="3">
    <source>
        <dbReference type="Proteomes" id="UP000242317"/>
    </source>
</evidence>
<organism evidence="2 3">
    <name type="scientific">Acinetobacter marinus</name>
    <dbReference type="NCBI Taxonomy" id="281375"/>
    <lineage>
        <taxon>Bacteria</taxon>
        <taxon>Pseudomonadati</taxon>
        <taxon>Pseudomonadota</taxon>
        <taxon>Gammaproteobacteria</taxon>
        <taxon>Moraxellales</taxon>
        <taxon>Moraxellaceae</taxon>
        <taxon>Acinetobacter</taxon>
    </lineage>
</organism>
<protein>
    <submittedName>
        <fullName evidence="2">Para-aminobenzoate synthetase component 1</fullName>
    </submittedName>
</protein>
<gene>
    <name evidence="2" type="ORF">SAMN05421749_103206</name>
</gene>
<evidence type="ECO:0000259" key="1">
    <source>
        <dbReference type="Pfam" id="PF00425"/>
    </source>
</evidence>
<name>A0A1G6J182_9GAMM</name>
<dbReference type="EMBL" id="FMYK01000003">
    <property type="protein sequence ID" value="SDC12487.1"/>
    <property type="molecule type" value="Genomic_DNA"/>
</dbReference>
<dbReference type="AlphaFoldDB" id="A0A1G6J182"/>
<evidence type="ECO:0000313" key="2">
    <source>
        <dbReference type="EMBL" id="SDC12487.1"/>
    </source>
</evidence>
<proteinExistence type="predicted"/>
<dbReference type="InterPro" id="IPR005801">
    <property type="entry name" value="ADC_synthase"/>
</dbReference>
<dbReference type="GO" id="GO:0046820">
    <property type="term" value="F:4-amino-4-deoxychorismate synthase activity"/>
    <property type="evidence" value="ECO:0007669"/>
    <property type="project" value="TreeGrafter"/>
</dbReference>
<dbReference type="PANTHER" id="PTHR11236">
    <property type="entry name" value="AMINOBENZOATE/ANTHRANILATE SYNTHASE"/>
    <property type="match status" value="1"/>
</dbReference>